<evidence type="ECO:0000256" key="1">
    <source>
        <dbReference type="SAM" id="SignalP"/>
    </source>
</evidence>
<accession>A0A0H2LYQ2</accession>
<keyword evidence="3" id="KW-1185">Reference proteome</keyword>
<dbReference type="PATRIC" id="fig|34073.19.peg.3448"/>
<name>A0A0H2LYQ2_VARPD</name>
<feature type="chain" id="PRO_5002596399" evidence="1">
    <location>
        <begin position="31"/>
        <end position="119"/>
    </location>
</feature>
<dbReference type="Proteomes" id="UP000035170">
    <property type="component" value="Unassembled WGS sequence"/>
</dbReference>
<dbReference type="AlphaFoldDB" id="A0A0H2LYQ2"/>
<feature type="signal peptide" evidence="1">
    <location>
        <begin position="1"/>
        <end position="30"/>
    </location>
</feature>
<gene>
    <name evidence="2" type="ORF">VPARA_33620</name>
</gene>
<dbReference type="InterPro" id="IPR006311">
    <property type="entry name" value="TAT_signal"/>
</dbReference>
<sequence length="119" mass="12754">MSLTRSTFFKWAAAGVVAAGALFAATSASARGDVSWSIGVGLPGVAVGVGAPAYYPAPVYSAPAPVYYAPPPPVYYRPPPPVYYRPAPVYYAPPAYYAPRYYGPRGYYRGHGHGHGHWR</sequence>
<evidence type="ECO:0000313" key="3">
    <source>
        <dbReference type="Proteomes" id="UP000035170"/>
    </source>
</evidence>
<dbReference type="EMBL" id="JZWI01000017">
    <property type="protein sequence ID" value="KLN55338.1"/>
    <property type="molecule type" value="Genomic_DNA"/>
</dbReference>
<reference evidence="2 3" key="1">
    <citation type="submission" date="2015-03" db="EMBL/GenBank/DDBJ databases">
        <title>Genome sequence of Variovorax paradoxus TBEA6.</title>
        <authorList>
            <person name="Poehlein A."/>
            <person name="Schuldes J."/>
            <person name="Wuebbeler J.H."/>
            <person name="Hiessl S."/>
            <person name="Steinbuechel A."/>
            <person name="Daniel R."/>
        </authorList>
    </citation>
    <scope>NUCLEOTIDE SEQUENCE [LARGE SCALE GENOMIC DNA]</scope>
    <source>
        <strain evidence="2 3">TBEA6</strain>
    </source>
</reference>
<evidence type="ECO:0000313" key="2">
    <source>
        <dbReference type="EMBL" id="KLN55338.1"/>
    </source>
</evidence>
<comment type="caution">
    <text evidence="2">The sequence shown here is derived from an EMBL/GenBank/DDBJ whole genome shotgun (WGS) entry which is preliminary data.</text>
</comment>
<dbReference type="RefSeq" id="WP_047785348.1">
    <property type="nucleotide sequence ID" value="NZ_JZWI01000017.1"/>
</dbReference>
<organism evidence="2 3">
    <name type="scientific">Variovorax paradoxus</name>
    <dbReference type="NCBI Taxonomy" id="34073"/>
    <lineage>
        <taxon>Bacteria</taxon>
        <taxon>Pseudomonadati</taxon>
        <taxon>Pseudomonadota</taxon>
        <taxon>Betaproteobacteria</taxon>
        <taxon>Burkholderiales</taxon>
        <taxon>Comamonadaceae</taxon>
        <taxon>Variovorax</taxon>
    </lineage>
</organism>
<proteinExistence type="predicted"/>
<dbReference type="PROSITE" id="PS51318">
    <property type="entry name" value="TAT"/>
    <property type="match status" value="1"/>
</dbReference>
<protein>
    <submittedName>
        <fullName evidence="2">Uncharacterized protein</fullName>
    </submittedName>
</protein>
<keyword evidence="1" id="KW-0732">Signal</keyword>